<comment type="caution">
    <text evidence="2">The sequence shown here is derived from an EMBL/GenBank/DDBJ whole genome shotgun (WGS) entry which is preliminary data.</text>
</comment>
<gene>
    <name evidence="2" type="ORF">HPB52_014933</name>
</gene>
<reference evidence="2" key="2">
    <citation type="submission" date="2021-09" db="EMBL/GenBank/DDBJ databases">
        <authorList>
            <person name="Jia N."/>
            <person name="Wang J."/>
            <person name="Shi W."/>
            <person name="Du L."/>
            <person name="Sun Y."/>
            <person name="Zhan W."/>
            <person name="Jiang J."/>
            <person name="Wang Q."/>
            <person name="Zhang B."/>
            <person name="Ji P."/>
            <person name="Sakyi L.B."/>
            <person name="Cui X."/>
            <person name="Yuan T."/>
            <person name="Jiang B."/>
            <person name="Yang W."/>
            <person name="Lam T.T.-Y."/>
            <person name="Chang Q."/>
            <person name="Ding S."/>
            <person name="Wang X."/>
            <person name="Zhu J."/>
            <person name="Ruan X."/>
            <person name="Zhao L."/>
            <person name="Wei J."/>
            <person name="Que T."/>
            <person name="Du C."/>
            <person name="Cheng J."/>
            <person name="Dai P."/>
            <person name="Han X."/>
            <person name="Huang E."/>
            <person name="Gao Y."/>
            <person name="Liu J."/>
            <person name="Shao H."/>
            <person name="Ye R."/>
            <person name="Li L."/>
            <person name="Wei W."/>
            <person name="Wang X."/>
            <person name="Wang C."/>
            <person name="Huo Q."/>
            <person name="Li W."/>
            <person name="Guo W."/>
            <person name="Chen H."/>
            <person name="Chen S."/>
            <person name="Zhou L."/>
            <person name="Zhou L."/>
            <person name="Ni X."/>
            <person name="Tian J."/>
            <person name="Zhou Y."/>
            <person name="Sheng Y."/>
            <person name="Liu T."/>
            <person name="Pan Y."/>
            <person name="Xia L."/>
            <person name="Li J."/>
            <person name="Zhao F."/>
            <person name="Cao W."/>
        </authorList>
    </citation>
    <scope>NUCLEOTIDE SEQUENCE</scope>
    <source>
        <strain evidence="2">Rsan-2018</strain>
        <tissue evidence="2">Larvae</tissue>
    </source>
</reference>
<protein>
    <recommendedName>
        <fullName evidence="4">RRM domain-containing protein</fullName>
    </recommendedName>
</protein>
<name>A0A9D4Q7E3_RHISA</name>
<sequence>MASRPLPPTPPKEHCFTFNVPEDTVSIDEIIDSIEATVGDEGVLFLQHLGTSKCLVATRTADQATSLLVNEGFCIRKEKVSVDAVGPPIVHVNVYRLPPYVSNDSLVAALQPYGKVRDLQYTTVQKRQTTYSGTRVVKMEMTRPAPNFVTVLGHRAMLEYRGMRRVCARCSGEGPFARGSERETVETGPCESRAEKMED</sequence>
<accession>A0A9D4Q7E3</accession>
<evidence type="ECO:0000256" key="1">
    <source>
        <dbReference type="SAM" id="MobiDB-lite"/>
    </source>
</evidence>
<reference evidence="2" key="1">
    <citation type="journal article" date="2020" name="Cell">
        <title>Large-Scale Comparative Analyses of Tick Genomes Elucidate Their Genetic Diversity and Vector Capacities.</title>
        <authorList>
            <consortium name="Tick Genome and Microbiome Consortium (TIGMIC)"/>
            <person name="Jia N."/>
            <person name="Wang J."/>
            <person name="Shi W."/>
            <person name="Du L."/>
            <person name="Sun Y."/>
            <person name="Zhan W."/>
            <person name="Jiang J.F."/>
            <person name="Wang Q."/>
            <person name="Zhang B."/>
            <person name="Ji P."/>
            <person name="Bell-Sakyi L."/>
            <person name="Cui X.M."/>
            <person name="Yuan T.T."/>
            <person name="Jiang B.G."/>
            <person name="Yang W.F."/>
            <person name="Lam T.T."/>
            <person name="Chang Q.C."/>
            <person name="Ding S.J."/>
            <person name="Wang X.J."/>
            <person name="Zhu J.G."/>
            <person name="Ruan X.D."/>
            <person name="Zhao L."/>
            <person name="Wei J.T."/>
            <person name="Ye R.Z."/>
            <person name="Que T.C."/>
            <person name="Du C.H."/>
            <person name="Zhou Y.H."/>
            <person name="Cheng J.X."/>
            <person name="Dai P.F."/>
            <person name="Guo W.B."/>
            <person name="Han X.H."/>
            <person name="Huang E.J."/>
            <person name="Li L.F."/>
            <person name="Wei W."/>
            <person name="Gao Y.C."/>
            <person name="Liu J.Z."/>
            <person name="Shao H.Z."/>
            <person name="Wang X."/>
            <person name="Wang C.C."/>
            <person name="Yang T.C."/>
            <person name="Huo Q.B."/>
            <person name="Li W."/>
            <person name="Chen H.Y."/>
            <person name="Chen S.E."/>
            <person name="Zhou L.G."/>
            <person name="Ni X.B."/>
            <person name="Tian J.H."/>
            <person name="Sheng Y."/>
            <person name="Liu T."/>
            <person name="Pan Y.S."/>
            <person name="Xia L.Y."/>
            <person name="Li J."/>
            <person name="Zhao F."/>
            <person name="Cao W.C."/>
        </authorList>
    </citation>
    <scope>NUCLEOTIDE SEQUENCE</scope>
    <source>
        <strain evidence="2">Rsan-2018</strain>
    </source>
</reference>
<evidence type="ECO:0000313" key="2">
    <source>
        <dbReference type="EMBL" id="KAH7969131.1"/>
    </source>
</evidence>
<feature type="region of interest" description="Disordered" evidence="1">
    <location>
        <begin position="176"/>
        <end position="199"/>
    </location>
</feature>
<dbReference type="Proteomes" id="UP000821837">
    <property type="component" value="Unassembled WGS sequence"/>
</dbReference>
<evidence type="ECO:0000313" key="3">
    <source>
        <dbReference type="Proteomes" id="UP000821837"/>
    </source>
</evidence>
<keyword evidence="3" id="KW-1185">Reference proteome</keyword>
<evidence type="ECO:0008006" key="4">
    <source>
        <dbReference type="Google" id="ProtNLM"/>
    </source>
</evidence>
<proteinExistence type="predicted"/>
<dbReference type="EMBL" id="JABSTV010001248">
    <property type="protein sequence ID" value="KAH7969131.1"/>
    <property type="molecule type" value="Genomic_DNA"/>
</dbReference>
<dbReference type="AlphaFoldDB" id="A0A9D4Q7E3"/>
<organism evidence="2 3">
    <name type="scientific">Rhipicephalus sanguineus</name>
    <name type="common">Brown dog tick</name>
    <name type="synonym">Ixodes sanguineus</name>
    <dbReference type="NCBI Taxonomy" id="34632"/>
    <lineage>
        <taxon>Eukaryota</taxon>
        <taxon>Metazoa</taxon>
        <taxon>Ecdysozoa</taxon>
        <taxon>Arthropoda</taxon>
        <taxon>Chelicerata</taxon>
        <taxon>Arachnida</taxon>
        <taxon>Acari</taxon>
        <taxon>Parasitiformes</taxon>
        <taxon>Ixodida</taxon>
        <taxon>Ixodoidea</taxon>
        <taxon>Ixodidae</taxon>
        <taxon>Rhipicephalinae</taxon>
        <taxon>Rhipicephalus</taxon>
        <taxon>Rhipicephalus</taxon>
    </lineage>
</organism>